<protein>
    <submittedName>
        <fullName evidence="7">CDP-glycerol glycerophosphotransferase family protein</fullName>
    </submittedName>
</protein>
<dbReference type="PANTHER" id="PTHR37316">
    <property type="entry name" value="TEICHOIC ACID GLYCEROL-PHOSPHATE PRIMASE"/>
    <property type="match status" value="1"/>
</dbReference>
<evidence type="ECO:0000256" key="4">
    <source>
        <dbReference type="ARBA" id="ARBA00022679"/>
    </source>
</evidence>
<dbReference type="PANTHER" id="PTHR37316:SF1">
    <property type="entry name" value="TEICHOIC ACID GLYCEROL-PHOSPHATE PRIMASE"/>
    <property type="match status" value="1"/>
</dbReference>
<name>A0ABV9M594_9ENTE</name>
<evidence type="ECO:0000256" key="1">
    <source>
        <dbReference type="ARBA" id="ARBA00004202"/>
    </source>
</evidence>
<dbReference type="InterPro" id="IPR043148">
    <property type="entry name" value="TagF_C"/>
</dbReference>
<comment type="similarity">
    <text evidence="2">Belongs to the CDP-glycerol glycerophosphotransferase family.</text>
</comment>
<dbReference type="InterPro" id="IPR007554">
    <property type="entry name" value="Glycerophosphate_synth"/>
</dbReference>
<accession>A0ABV9M594</accession>
<dbReference type="RefSeq" id="WP_379966272.1">
    <property type="nucleotide sequence ID" value="NZ_JBHSGT010000056.1"/>
</dbReference>
<dbReference type="Gene3D" id="3.40.50.12580">
    <property type="match status" value="1"/>
</dbReference>
<dbReference type="InterPro" id="IPR051612">
    <property type="entry name" value="Teichoic_Acid_Biosynth"/>
</dbReference>
<evidence type="ECO:0000313" key="7">
    <source>
        <dbReference type="EMBL" id="MFC4710740.1"/>
    </source>
</evidence>
<dbReference type="SUPFAM" id="SSF53756">
    <property type="entry name" value="UDP-Glycosyltransferase/glycogen phosphorylase"/>
    <property type="match status" value="1"/>
</dbReference>
<dbReference type="Gene3D" id="3.40.50.11820">
    <property type="match status" value="1"/>
</dbReference>
<keyword evidence="3" id="KW-1003">Cell membrane</keyword>
<dbReference type="EMBL" id="JBHSGT010000056">
    <property type="protein sequence ID" value="MFC4710740.1"/>
    <property type="molecule type" value="Genomic_DNA"/>
</dbReference>
<evidence type="ECO:0000256" key="5">
    <source>
        <dbReference type="ARBA" id="ARBA00022944"/>
    </source>
</evidence>
<proteinExistence type="inferred from homology"/>
<keyword evidence="4" id="KW-0808">Transferase</keyword>
<reference evidence="8" key="1">
    <citation type="journal article" date="2019" name="Int. J. Syst. Evol. Microbiol.">
        <title>The Global Catalogue of Microorganisms (GCM) 10K type strain sequencing project: providing services to taxonomists for standard genome sequencing and annotation.</title>
        <authorList>
            <consortium name="The Broad Institute Genomics Platform"/>
            <consortium name="The Broad Institute Genome Sequencing Center for Infectious Disease"/>
            <person name="Wu L."/>
            <person name="Ma J."/>
        </authorList>
    </citation>
    <scope>NUCLEOTIDE SEQUENCE [LARGE SCALE GENOMIC DNA]</scope>
    <source>
        <strain evidence="8">CGMCC 1.19061</strain>
    </source>
</reference>
<keyword evidence="5" id="KW-0777">Teichoic acid biosynthesis</keyword>
<dbReference type="Pfam" id="PF04464">
    <property type="entry name" value="Glyphos_transf"/>
    <property type="match status" value="1"/>
</dbReference>
<evidence type="ECO:0000256" key="6">
    <source>
        <dbReference type="ARBA" id="ARBA00023136"/>
    </source>
</evidence>
<dbReference type="InterPro" id="IPR043149">
    <property type="entry name" value="TagF_N"/>
</dbReference>
<comment type="subcellular location">
    <subcellularLocation>
        <location evidence="1">Cell membrane</location>
        <topology evidence="1">Peripheral membrane protein</topology>
    </subcellularLocation>
</comment>
<keyword evidence="6" id="KW-0472">Membrane</keyword>
<evidence type="ECO:0000313" key="8">
    <source>
        <dbReference type="Proteomes" id="UP001596026"/>
    </source>
</evidence>
<keyword evidence="8" id="KW-1185">Reference proteome</keyword>
<sequence>MIEEGEMLSMISNLLKSLYLFIVKIRSDITFKKHEKVIFLLSFPATSGIVIEAIYNEWGKNLIICYTSEASGLAYEYKKKGCIIYHIDSFKTLIHRVVPLVTTAKVVLCDNYFAFLGSIHSSNDREIVQIWHANGAIKYFGLEARYTQNRSKTDQNRYKRVYEKFTHYIVSSDKMSEIFTRNYQVTINTLPFGYPMTDNYFDPDWIHEKKNLFKQNFPTSKKVLLYAPTYREENSKITNKFNKIVDDLQEDWIILVKPHPHEEGKYRSLNHEDKMFLDFKGLSLTEILPSVDCLITDYSSIPFEYSLANTNGRVIFYCYDFLEYDRMVGIEKDFKEWAPGDIVFDEKCLLEAINAEKETSFDKFNADWNQFANGTSRKKIIEWVRNKNES</sequence>
<dbReference type="Proteomes" id="UP001596026">
    <property type="component" value="Unassembled WGS sequence"/>
</dbReference>
<gene>
    <name evidence="7" type="ORF">ACFO3L_09020</name>
</gene>
<organism evidence="7 8">
    <name type="scientific">Enterococcus eurekensis</name>
    <dbReference type="NCBI Taxonomy" id="1159753"/>
    <lineage>
        <taxon>Bacteria</taxon>
        <taxon>Bacillati</taxon>
        <taxon>Bacillota</taxon>
        <taxon>Bacilli</taxon>
        <taxon>Lactobacillales</taxon>
        <taxon>Enterococcaceae</taxon>
        <taxon>Enterococcus</taxon>
    </lineage>
</organism>
<evidence type="ECO:0000256" key="3">
    <source>
        <dbReference type="ARBA" id="ARBA00022475"/>
    </source>
</evidence>
<comment type="caution">
    <text evidence="7">The sequence shown here is derived from an EMBL/GenBank/DDBJ whole genome shotgun (WGS) entry which is preliminary data.</text>
</comment>
<evidence type="ECO:0000256" key="2">
    <source>
        <dbReference type="ARBA" id="ARBA00010488"/>
    </source>
</evidence>